<feature type="chain" id="PRO_5042835972" evidence="2">
    <location>
        <begin position="24"/>
        <end position="99"/>
    </location>
</feature>
<gene>
    <name evidence="3" type="ORF">SSX86_017957</name>
</gene>
<keyword evidence="2" id="KW-0732">Signal</keyword>
<feature type="region of interest" description="Disordered" evidence="1">
    <location>
        <begin position="52"/>
        <end position="71"/>
    </location>
</feature>
<reference evidence="3 4" key="1">
    <citation type="submission" date="2024-04" db="EMBL/GenBank/DDBJ databases">
        <title>The reference genome of an endangered Asteraceae, Deinandra increscens subsp. villosa, native to the Central Coast of California.</title>
        <authorList>
            <person name="Guilliams M."/>
            <person name="Hasenstab-Lehman K."/>
            <person name="Meyer R."/>
            <person name="Mcevoy S."/>
        </authorList>
    </citation>
    <scope>NUCLEOTIDE SEQUENCE [LARGE SCALE GENOMIC DNA]</scope>
    <source>
        <tissue evidence="3">Leaf</tissue>
    </source>
</reference>
<dbReference type="Proteomes" id="UP001408789">
    <property type="component" value="Unassembled WGS sequence"/>
</dbReference>
<dbReference type="AlphaFoldDB" id="A0AAP0D0V4"/>
<accession>A0AAP0D0V4</accession>
<proteinExistence type="predicted"/>
<keyword evidence="4" id="KW-1185">Reference proteome</keyword>
<evidence type="ECO:0000256" key="1">
    <source>
        <dbReference type="SAM" id="MobiDB-lite"/>
    </source>
</evidence>
<name>A0AAP0D0V4_9ASTR</name>
<organism evidence="3 4">
    <name type="scientific">Deinandra increscens subsp. villosa</name>
    <dbReference type="NCBI Taxonomy" id="3103831"/>
    <lineage>
        <taxon>Eukaryota</taxon>
        <taxon>Viridiplantae</taxon>
        <taxon>Streptophyta</taxon>
        <taxon>Embryophyta</taxon>
        <taxon>Tracheophyta</taxon>
        <taxon>Spermatophyta</taxon>
        <taxon>Magnoliopsida</taxon>
        <taxon>eudicotyledons</taxon>
        <taxon>Gunneridae</taxon>
        <taxon>Pentapetalae</taxon>
        <taxon>asterids</taxon>
        <taxon>campanulids</taxon>
        <taxon>Asterales</taxon>
        <taxon>Asteraceae</taxon>
        <taxon>Asteroideae</taxon>
        <taxon>Heliantheae alliance</taxon>
        <taxon>Madieae</taxon>
        <taxon>Madiinae</taxon>
        <taxon>Deinandra</taxon>
    </lineage>
</organism>
<evidence type="ECO:0000313" key="4">
    <source>
        <dbReference type="Proteomes" id="UP001408789"/>
    </source>
</evidence>
<evidence type="ECO:0000313" key="3">
    <source>
        <dbReference type="EMBL" id="KAK9064085.1"/>
    </source>
</evidence>
<protein>
    <submittedName>
        <fullName evidence="3">Uncharacterized protein</fullName>
    </submittedName>
</protein>
<dbReference type="PANTHER" id="PTHR36619">
    <property type="entry name" value="OS04G0208900 PROTEIN"/>
    <property type="match status" value="1"/>
</dbReference>
<evidence type="ECO:0000256" key="2">
    <source>
        <dbReference type="SAM" id="SignalP"/>
    </source>
</evidence>
<feature type="signal peptide" evidence="2">
    <location>
        <begin position="1"/>
        <end position="23"/>
    </location>
</feature>
<sequence length="99" mass="10692">MARFTMFLVAMFLLLLLSPPARITSGSNTMFYGVAATRPLEEKGEEYVMYKPKTSGTNKGQGINGCLPKGLRHSSGPSRYINYQTLGSTGVCSTVAPKP</sequence>
<comment type="caution">
    <text evidence="3">The sequence shown here is derived from an EMBL/GenBank/DDBJ whole genome shotgun (WGS) entry which is preliminary data.</text>
</comment>
<dbReference type="PANTHER" id="PTHR36619:SF3">
    <property type="entry name" value="TRANSMEMBRANE PROTEIN"/>
    <property type="match status" value="1"/>
</dbReference>
<dbReference type="EMBL" id="JBCNJP010000018">
    <property type="protein sequence ID" value="KAK9064085.1"/>
    <property type="molecule type" value="Genomic_DNA"/>
</dbReference>